<reference evidence="1 2" key="1">
    <citation type="journal article" date="2020" name="Cell">
        <title>Large-Scale Comparative Analyses of Tick Genomes Elucidate Their Genetic Diversity and Vector Capacities.</title>
        <authorList>
            <consortium name="Tick Genome and Microbiome Consortium (TIGMIC)"/>
            <person name="Jia N."/>
            <person name="Wang J."/>
            <person name="Shi W."/>
            <person name="Du L."/>
            <person name="Sun Y."/>
            <person name="Zhan W."/>
            <person name="Jiang J.F."/>
            <person name="Wang Q."/>
            <person name="Zhang B."/>
            <person name="Ji P."/>
            <person name="Bell-Sakyi L."/>
            <person name="Cui X.M."/>
            <person name="Yuan T.T."/>
            <person name="Jiang B.G."/>
            <person name="Yang W.F."/>
            <person name="Lam T.T."/>
            <person name="Chang Q.C."/>
            <person name="Ding S.J."/>
            <person name="Wang X.J."/>
            <person name="Zhu J.G."/>
            <person name="Ruan X.D."/>
            <person name="Zhao L."/>
            <person name="Wei J.T."/>
            <person name="Ye R.Z."/>
            <person name="Que T.C."/>
            <person name="Du C.H."/>
            <person name="Zhou Y.H."/>
            <person name="Cheng J.X."/>
            <person name="Dai P.F."/>
            <person name="Guo W.B."/>
            <person name="Han X.H."/>
            <person name="Huang E.J."/>
            <person name="Li L.F."/>
            <person name="Wei W."/>
            <person name="Gao Y.C."/>
            <person name="Liu J.Z."/>
            <person name="Shao H.Z."/>
            <person name="Wang X."/>
            <person name="Wang C.C."/>
            <person name="Yang T.C."/>
            <person name="Huo Q.B."/>
            <person name="Li W."/>
            <person name="Chen H.Y."/>
            <person name="Chen S.E."/>
            <person name="Zhou L.G."/>
            <person name="Ni X.B."/>
            <person name="Tian J.H."/>
            <person name="Sheng Y."/>
            <person name="Liu T."/>
            <person name="Pan Y.S."/>
            <person name="Xia L.Y."/>
            <person name="Li J."/>
            <person name="Zhao F."/>
            <person name="Cao W.C."/>
        </authorList>
    </citation>
    <scope>NUCLEOTIDE SEQUENCE [LARGE SCALE GENOMIC DNA]</scope>
    <source>
        <strain evidence="1">Iper-2018</strain>
    </source>
</reference>
<evidence type="ECO:0000313" key="1">
    <source>
        <dbReference type="EMBL" id="KAG0433584.1"/>
    </source>
</evidence>
<gene>
    <name evidence="1" type="ORF">HPB47_019767</name>
</gene>
<proteinExistence type="predicted"/>
<dbReference type="Proteomes" id="UP000805193">
    <property type="component" value="Unassembled WGS sequence"/>
</dbReference>
<accession>A0AC60QKR8</accession>
<name>A0AC60QKR8_IXOPE</name>
<organism evidence="1 2">
    <name type="scientific">Ixodes persulcatus</name>
    <name type="common">Taiga tick</name>
    <dbReference type="NCBI Taxonomy" id="34615"/>
    <lineage>
        <taxon>Eukaryota</taxon>
        <taxon>Metazoa</taxon>
        <taxon>Ecdysozoa</taxon>
        <taxon>Arthropoda</taxon>
        <taxon>Chelicerata</taxon>
        <taxon>Arachnida</taxon>
        <taxon>Acari</taxon>
        <taxon>Parasitiformes</taxon>
        <taxon>Ixodida</taxon>
        <taxon>Ixodoidea</taxon>
        <taxon>Ixodidae</taxon>
        <taxon>Ixodinae</taxon>
        <taxon>Ixodes</taxon>
    </lineage>
</organism>
<keyword evidence="2" id="KW-1185">Reference proteome</keyword>
<sequence length="121" mass="13644">MSASCGVRTEAEAAGAQQRPRSKAAFPQKVHTDPRRTGITADDDIAAQRRTRRGPNTRSRTTKPEDDRSRGESAAHSTSPSTAADKERRRRRQRDRAENDHQNERGREKANVIAAWRGNRR</sequence>
<comment type="caution">
    <text evidence="1">The sequence shown here is derived from an EMBL/GenBank/DDBJ whole genome shotgun (WGS) entry which is preliminary data.</text>
</comment>
<evidence type="ECO:0000313" key="2">
    <source>
        <dbReference type="Proteomes" id="UP000805193"/>
    </source>
</evidence>
<protein>
    <submittedName>
        <fullName evidence="1">Uncharacterized protein</fullName>
    </submittedName>
</protein>
<dbReference type="EMBL" id="JABSTQ010009045">
    <property type="protein sequence ID" value="KAG0433584.1"/>
    <property type="molecule type" value="Genomic_DNA"/>
</dbReference>